<dbReference type="AlphaFoldDB" id="A0A916URW4"/>
<accession>A0A916URW4</accession>
<gene>
    <name evidence="1" type="ORF">GCM10010994_48990</name>
</gene>
<dbReference type="EMBL" id="BMGG01000009">
    <property type="protein sequence ID" value="GGC85309.1"/>
    <property type="molecule type" value="Genomic_DNA"/>
</dbReference>
<dbReference type="Proteomes" id="UP000637002">
    <property type="component" value="Unassembled WGS sequence"/>
</dbReference>
<evidence type="ECO:0000313" key="1">
    <source>
        <dbReference type="EMBL" id="GGC85309.1"/>
    </source>
</evidence>
<name>A0A916URW4_9HYPH</name>
<comment type="caution">
    <text evidence="1">The sequence shown here is derived from an EMBL/GenBank/DDBJ whole genome shotgun (WGS) entry which is preliminary data.</text>
</comment>
<protein>
    <submittedName>
        <fullName evidence="1">Uncharacterized protein</fullName>
    </submittedName>
</protein>
<reference evidence="1" key="1">
    <citation type="journal article" date="2014" name="Int. J. Syst. Evol. Microbiol.">
        <title>Complete genome sequence of Corynebacterium casei LMG S-19264T (=DSM 44701T), isolated from a smear-ripened cheese.</title>
        <authorList>
            <consortium name="US DOE Joint Genome Institute (JGI-PGF)"/>
            <person name="Walter F."/>
            <person name="Albersmeier A."/>
            <person name="Kalinowski J."/>
            <person name="Ruckert C."/>
        </authorList>
    </citation>
    <scope>NUCLEOTIDE SEQUENCE</scope>
    <source>
        <strain evidence="1">CGMCC 1.12919</strain>
    </source>
</reference>
<proteinExistence type="predicted"/>
<organism evidence="1 2">
    <name type="scientific">Chelatococcus reniformis</name>
    <dbReference type="NCBI Taxonomy" id="1494448"/>
    <lineage>
        <taxon>Bacteria</taxon>
        <taxon>Pseudomonadati</taxon>
        <taxon>Pseudomonadota</taxon>
        <taxon>Alphaproteobacteria</taxon>
        <taxon>Hyphomicrobiales</taxon>
        <taxon>Chelatococcaceae</taxon>
        <taxon>Chelatococcus</taxon>
    </lineage>
</organism>
<sequence length="126" mass="13646">MTALVAGLRSSDPWPMKPLVVILALMLPTVCHAAAEVPSFASGTTYAKARTSLRSLGWLPAPQASRRCPELRRDMCNDRQPEIVSCAAAAGGACSARWRRGRLIIEVRTVGEQPATVARVCRTKCR</sequence>
<keyword evidence="2" id="KW-1185">Reference proteome</keyword>
<reference evidence="1" key="2">
    <citation type="submission" date="2020-09" db="EMBL/GenBank/DDBJ databases">
        <authorList>
            <person name="Sun Q."/>
            <person name="Zhou Y."/>
        </authorList>
    </citation>
    <scope>NUCLEOTIDE SEQUENCE</scope>
    <source>
        <strain evidence="1">CGMCC 1.12919</strain>
    </source>
</reference>
<evidence type="ECO:0000313" key="2">
    <source>
        <dbReference type="Proteomes" id="UP000637002"/>
    </source>
</evidence>